<dbReference type="PANTHER" id="PTHR30055">
    <property type="entry name" value="HTH-TYPE TRANSCRIPTIONAL REGULATOR RUTR"/>
    <property type="match status" value="1"/>
</dbReference>
<dbReference type="InterPro" id="IPR036271">
    <property type="entry name" value="Tet_transcr_reg_TetR-rel_C_sf"/>
</dbReference>
<dbReference type="PRINTS" id="PR00455">
    <property type="entry name" value="HTHTETR"/>
</dbReference>
<dbReference type="PROSITE" id="PS01081">
    <property type="entry name" value="HTH_TETR_1"/>
    <property type="match status" value="1"/>
</dbReference>
<dbReference type="GO" id="GO:0000976">
    <property type="term" value="F:transcription cis-regulatory region binding"/>
    <property type="evidence" value="ECO:0007669"/>
    <property type="project" value="TreeGrafter"/>
</dbReference>
<dbReference type="InterPro" id="IPR001647">
    <property type="entry name" value="HTH_TetR"/>
</dbReference>
<dbReference type="SUPFAM" id="SSF48498">
    <property type="entry name" value="Tetracyclin repressor-like, C-terminal domain"/>
    <property type="match status" value="1"/>
</dbReference>
<feature type="domain" description="HTH tetR-type" evidence="4">
    <location>
        <begin position="13"/>
        <end position="73"/>
    </location>
</feature>
<dbReference type="PROSITE" id="PS50977">
    <property type="entry name" value="HTH_TETR_2"/>
    <property type="match status" value="1"/>
</dbReference>
<dbReference type="InterPro" id="IPR050109">
    <property type="entry name" value="HTH-type_TetR-like_transc_reg"/>
</dbReference>
<evidence type="ECO:0000313" key="5">
    <source>
        <dbReference type="EMBL" id="SFJ52858.1"/>
    </source>
</evidence>
<evidence type="ECO:0000313" key="6">
    <source>
        <dbReference type="Proteomes" id="UP000199025"/>
    </source>
</evidence>
<gene>
    <name evidence="5" type="ORF">SAMN05421835_106115</name>
</gene>
<dbReference type="SUPFAM" id="SSF46689">
    <property type="entry name" value="Homeodomain-like"/>
    <property type="match status" value="1"/>
</dbReference>
<dbReference type="RefSeq" id="WP_091506512.1">
    <property type="nucleotide sequence ID" value="NZ_CBDQZW010000025.1"/>
</dbReference>
<reference evidence="5 6" key="1">
    <citation type="submission" date="2016-10" db="EMBL/GenBank/DDBJ databases">
        <authorList>
            <person name="de Groot N.N."/>
        </authorList>
    </citation>
    <scope>NUCLEOTIDE SEQUENCE [LARGE SCALE GENOMIC DNA]</scope>
    <source>
        <strain evidence="5 6">DSM 44468</strain>
    </source>
</reference>
<dbReference type="Proteomes" id="UP000199025">
    <property type="component" value="Unassembled WGS sequence"/>
</dbReference>
<dbReference type="PANTHER" id="PTHR30055:SF226">
    <property type="entry name" value="HTH-TYPE TRANSCRIPTIONAL REGULATOR PKSA"/>
    <property type="match status" value="1"/>
</dbReference>
<organism evidence="5 6">
    <name type="scientific">Amycolatopsis sacchari</name>
    <dbReference type="NCBI Taxonomy" id="115433"/>
    <lineage>
        <taxon>Bacteria</taxon>
        <taxon>Bacillati</taxon>
        <taxon>Actinomycetota</taxon>
        <taxon>Actinomycetes</taxon>
        <taxon>Pseudonocardiales</taxon>
        <taxon>Pseudonocardiaceae</taxon>
        <taxon>Amycolatopsis</taxon>
    </lineage>
</organism>
<feature type="DNA-binding region" description="H-T-H motif" evidence="2">
    <location>
        <begin position="36"/>
        <end position="55"/>
    </location>
</feature>
<feature type="region of interest" description="Disordered" evidence="3">
    <location>
        <begin position="195"/>
        <end position="216"/>
    </location>
</feature>
<sequence>MARSASLNEEMRAESRQKILAAALEVFAEKGYHGATITEITRRAGVSRGLASYYFPNKHLLVDELIDAYLDGVAAVVDVPGTPDERLAGIIDGVLGGLLENLPVQGVILSLVVQPSTHPIFAEVEARKDERLSLLEDSLRELFAGRGAEDPAVEEVMLRSVLEGVIYKAVVYGPQYPVEQVRRWLYRTYGLPEPETTLSGEEPAPVGRLRASDRGF</sequence>
<accession>A0A1I3S2L9</accession>
<keyword evidence="1 2" id="KW-0238">DNA-binding</keyword>
<proteinExistence type="predicted"/>
<dbReference type="OrthoDB" id="116659at2"/>
<evidence type="ECO:0000256" key="1">
    <source>
        <dbReference type="ARBA" id="ARBA00023125"/>
    </source>
</evidence>
<dbReference type="Gene3D" id="1.10.357.10">
    <property type="entry name" value="Tetracycline Repressor, domain 2"/>
    <property type="match status" value="1"/>
</dbReference>
<evidence type="ECO:0000259" key="4">
    <source>
        <dbReference type="PROSITE" id="PS50977"/>
    </source>
</evidence>
<dbReference type="InterPro" id="IPR023772">
    <property type="entry name" value="DNA-bd_HTH_TetR-type_CS"/>
</dbReference>
<dbReference type="Pfam" id="PF00440">
    <property type="entry name" value="TetR_N"/>
    <property type="match status" value="1"/>
</dbReference>
<dbReference type="AlphaFoldDB" id="A0A1I3S2L9"/>
<protein>
    <submittedName>
        <fullName evidence="5">DNA-binding transcriptional regulator, AcrR family</fullName>
    </submittedName>
</protein>
<dbReference type="GO" id="GO:0003700">
    <property type="term" value="F:DNA-binding transcription factor activity"/>
    <property type="evidence" value="ECO:0007669"/>
    <property type="project" value="TreeGrafter"/>
</dbReference>
<evidence type="ECO:0000256" key="3">
    <source>
        <dbReference type="SAM" id="MobiDB-lite"/>
    </source>
</evidence>
<keyword evidence="6" id="KW-1185">Reference proteome</keyword>
<dbReference type="EMBL" id="FORP01000006">
    <property type="protein sequence ID" value="SFJ52858.1"/>
    <property type="molecule type" value="Genomic_DNA"/>
</dbReference>
<evidence type="ECO:0000256" key="2">
    <source>
        <dbReference type="PROSITE-ProRule" id="PRU00335"/>
    </source>
</evidence>
<dbReference type="InterPro" id="IPR009057">
    <property type="entry name" value="Homeodomain-like_sf"/>
</dbReference>
<name>A0A1I3S2L9_9PSEU</name>